<dbReference type="PANTHER" id="PTHR30469">
    <property type="entry name" value="MULTIDRUG RESISTANCE PROTEIN MDTA"/>
    <property type="match status" value="1"/>
</dbReference>
<dbReference type="InterPro" id="IPR058637">
    <property type="entry name" value="YknX-like_C"/>
</dbReference>
<accession>A0A1H5Y0Y8</accession>
<feature type="domain" description="Multidrug resistance protein MdtA-like barrel-sandwich hybrid" evidence="2">
    <location>
        <begin position="63"/>
        <end position="181"/>
    </location>
</feature>
<dbReference type="SUPFAM" id="SSF111369">
    <property type="entry name" value="HlyD-like secretion proteins"/>
    <property type="match status" value="1"/>
</dbReference>
<organism evidence="4 5">
    <name type="scientific">Vibrio hangzhouensis</name>
    <dbReference type="NCBI Taxonomy" id="462991"/>
    <lineage>
        <taxon>Bacteria</taxon>
        <taxon>Pseudomonadati</taxon>
        <taxon>Pseudomonadota</taxon>
        <taxon>Gammaproteobacteria</taxon>
        <taxon>Vibrionales</taxon>
        <taxon>Vibrionaceae</taxon>
        <taxon>Vibrio</taxon>
    </lineage>
</organism>
<comment type="similarity">
    <text evidence="1">Belongs to the membrane fusion protein (MFP) (TC 8.A.1) family.</text>
</comment>
<evidence type="ECO:0000259" key="2">
    <source>
        <dbReference type="Pfam" id="PF25917"/>
    </source>
</evidence>
<dbReference type="InterPro" id="IPR058625">
    <property type="entry name" value="MdtA-like_BSH"/>
</dbReference>
<evidence type="ECO:0000259" key="3">
    <source>
        <dbReference type="Pfam" id="PF25989"/>
    </source>
</evidence>
<keyword evidence="5" id="KW-1185">Reference proteome</keyword>
<dbReference type="GO" id="GO:0015562">
    <property type="term" value="F:efflux transmembrane transporter activity"/>
    <property type="evidence" value="ECO:0007669"/>
    <property type="project" value="TreeGrafter"/>
</dbReference>
<dbReference type="Proteomes" id="UP000236721">
    <property type="component" value="Unassembled WGS sequence"/>
</dbReference>
<name>A0A1H5Y0Y8_9VIBR</name>
<evidence type="ECO:0000313" key="5">
    <source>
        <dbReference type="Proteomes" id="UP000236721"/>
    </source>
</evidence>
<dbReference type="Pfam" id="PF25989">
    <property type="entry name" value="YknX_C"/>
    <property type="match status" value="1"/>
</dbReference>
<dbReference type="Gene3D" id="2.40.420.20">
    <property type="match status" value="1"/>
</dbReference>
<dbReference type="Gene3D" id="2.40.30.170">
    <property type="match status" value="1"/>
</dbReference>
<dbReference type="PANTHER" id="PTHR30469:SF20">
    <property type="entry name" value="EFFLUX RND TRANSPORTER PERIPLASMIC ADAPTOR SUBUNIT"/>
    <property type="match status" value="1"/>
</dbReference>
<dbReference type="EMBL" id="FNVG01000008">
    <property type="protein sequence ID" value="SEG17445.1"/>
    <property type="molecule type" value="Genomic_DNA"/>
</dbReference>
<evidence type="ECO:0000256" key="1">
    <source>
        <dbReference type="ARBA" id="ARBA00009477"/>
    </source>
</evidence>
<sequence length="358" mass="39314">MMYRAMTILALTLLMAGCSKPEVGVREEVPKVRVTQLGTSELKSRLYFPAIARAADRSHLSFRVAGEIRTIELKEGDFVKQGDVLAELEPTDYQLAVDNAQARFNVIDSQYRRSSPLVKKGLLAQSQFDEIAAQRSYAKAELELTKLRLSFTKLLAPVDGVISRVSAERFENIQIGQQVVNIHSVGEVEIVLQVPDSYSLNQPKSQDLSVIEALVRVPSGNEYIARLKEYTTEPDPSLGTFTATLVLPMPENEFILDGMAVDVTSRAKDIGLNLSQGVSVPIEAVFNQDGDGLNDSEKFVWVVNSDSTVSKQKVTTGKVSQSTVQIVDGLEQTQQIVIAGIARLRDGMTVEVLAQEAK</sequence>
<dbReference type="PROSITE" id="PS51257">
    <property type="entry name" value="PROKAR_LIPOPROTEIN"/>
    <property type="match status" value="1"/>
</dbReference>
<dbReference type="GO" id="GO:1990281">
    <property type="term" value="C:efflux pump complex"/>
    <property type="evidence" value="ECO:0007669"/>
    <property type="project" value="TreeGrafter"/>
</dbReference>
<dbReference type="Pfam" id="PF25917">
    <property type="entry name" value="BSH_RND"/>
    <property type="match status" value="1"/>
</dbReference>
<dbReference type="Gene3D" id="1.10.287.470">
    <property type="entry name" value="Helix hairpin bin"/>
    <property type="match status" value="1"/>
</dbReference>
<proteinExistence type="inferred from homology"/>
<dbReference type="AlphaFoldDB" id="A0A1H5Y0Y8"/>
<dbReference type="PRINTS" id="PR01490">
    <property type="entry name" value="RTXTOXIND"/>
</dbReference>
<evidence type="ECO:0000313" key="4">
    <source>
        <dbReference type="EMBL" id="SEG17445.1"/>
    </source>
</evidence>
<dbReference type="InterPro" id="IPR006143">
    <property type="entry name" value="RND_pump_MFP"/>
</dbReference>
<gene>
    <name evidence="4" type="ORF">SAMN04488244_10871</name>
</gene>
<reference evidence="5" key="1">
    <citation type="submission" date="2016-10" db="EMBL/GenBank/DDBJ databases">
        <authorList>
            <person name="Varghese N."/>
            <person name="Submissions S."/>
        </authorList>
    </citation>
    <scope>NUCLEOTIDE SEQUENCE [LARGE SCALE GENOMIC DNA]</scope>
    <source>
        <strain evidence="5">CGMCC 1.7062</strain>
    </source>
</reference>
<dbReference type="NCBIfam" id="TIGR01730">
    <property type="entry name" value="RND_mfp"/>
    <property type="match status" value="1"/>
</dbReference>
<dbReference type="Gene3D" id="2.40.50.100">
    <property type="match status" value="1"/>
</dbReference>
<protein>
    <submittedName>
        <fullName evidence="4">RND family efflux transporter, MFP subunit</fullName>
    </submittedName>
</protein>
<feature type="domain" description="YknX-like C-terminal permuted SH3-like" evidence="3">
    <location>
        <begin position="278"/>
        <end position="352"/>
    </location>
</feature>
<dbReference type="RefSeq" id="WP_425275118.1">
    <property type="nucleotide sequence ID" value="NZ_FNVG01000008.1"/>
</dbReference>